<dbReference type="Gene3D" id="3.30.9.10">
    <property type="entry name" value="D-Amino Acid Oxidase, subunit A, domain 2"/>
    <property type="match status" value="1"/>
</dbReference>
<sequence>MKTQVAIIGAGPSGLLLGQLLQRQGIDNVILERRSGEYVLGRIRAGVLEQGMVDLLREAGVDERMDAEGLPHDGVELAFDNRRVRIDLAGLTGGKQVMVYGQTEVTRDLMAARQATGGTTLYEVDDVQPHNLDTERPYVTFVDKHGETQRLDCDYVAGCDGYHGVSRQSIPKDRIEEFERVYPFGWLGLLSDTPPVADELIYARHERGFALCSMRSETRSRYYLQVPLEEKVEDWSDERFWEELKRRVPEDVAAKLVTGPSLEKSIAPLRSFVVEPMQYGRLFLVGDAAHIVPPTGAKGLNLAASDVNSLYRLLVKIYHEGRTDLIPNYSRACLKRIWKAERFSWWMTSMLHKFSDEEDFGSRMQQAELDYVTGSEAGLTTIAENYVGLPYESLE</sequence>
<keyword evidence="2" id="KW-0274">FAD</keyword>
<dbReference type="InterPro" id="IPR050641">
    <property type="entry name" value="RIFMO-like"/>
</dbReference>
<dbReference type="EMBL" id="FRAL01000009">
    <property type="protein sequence ID" value="SHL22047.1"/>
    <property type="molecule type" value="Genomic_DNA"/>
</dbReference>
<dbReference type="AlphaFoldDB" id="A0A1M6YV09"/>
<name>A0A1M6YV09_9GAMM</name>
<dbReference type="SUPFAM" id="SSF54373">
    <property type="entry name" value="FAD-linked reductases, C-terminal domain"/>
    <property type="match status" value="1"/>
</dbReference>
<dbReference type="RefSeq" id="WP_064698987.1">
    <property type="nucleotide sequence ID" value="NZ_BDEO01000005.1"/>
</dbReference>
<protein>
    <recommendedName>
        <fullName evidence="3">4-hydroxybenzoate 3-monooxygenase</fullName>
        <ecNumber evidence="3">1.14.13.2</ecNumber>
    </recommendedName>
</protein>
<dbReference type="PANTHER" id="PTHR43004">
    <property type="entry name" value="TRK SYSTEM POTASSIUM UPTAKE PROTEIN"/>
    <property type="match status" value="1"/>
</dbReference>
<accession>A0A1M6YV09</accession>
<evidence type="ECO:0000313" key="6">
    <source>
        <dbReference type="Proteomes" id="UP000184248"/>
    </source>
</evidence>
<keyword evidence="6" id="KW-1185">Reference proteome</keyword>
<evidence type="ECO:0000256" key="1">
    <source>
        <dbReference type="ARBA" id="ARBA00022630"/>
    </source>
</evidence>
<feature type="domain" description="FAD-binding" evidence="4">
    <location>
        <begin position="2"/>
        <end position="344"/>
    </location>
</feature>
<keyword evidence="1" id="KW-0285">Flavoprotein</keyword>
<dbReference type="InterPro" id="IPR002938">
    <property type="entry name" value="FAD-bd"/>
</dbReference>
<gene>
    <name evidence="5" type="ORF">SAMN05192556_109112</name>
</gene>
<dbReference type="Proteomes" id="UP000184248">
    <property type="component" value="Unassembled WGS sequence"/>
</dbReference>
<dbReference type="GO" id="GO:0071949">
    <property type="term" value="F:FAD binding"/>
    <property type="evidence" value="ECO:0007669"/>
    <property type="project" value="InterPro"/>
</dbReference>
<evidence type="ECO:0000256" key="3">
    <source>
        <dbReference type="NCBIfam" id="TIGR02360"/>
    </source>
</evidence>
<evidence type="ECO:0000313" key="5">
    <source>
        <dbReference type="EMBL" id="SHL22047.1"/>
    </source>
</evidence>
<evidence type="ECO:0000259" key="4">
    <source>
        <dbReference type="Pfam" id="PF01494"/>
    </source>
</evidence>
<dbReference type="EC" id="1.14.13.2" evidence="3"/>
<dbReference type="OrthoDB" id="8672648at2"/>
<dbReference type="PRINTS" id="PR00420">
    <property type="entry name" value="RNGMNOXGNASE"/>
</dbReference>
<evidence type="ECO:0000256" key="2">
    <source>
        <dbReference type="ARBA" id="ARBA00022827"/>
    </source>
</evidence>
<dbReference type="NCBIfam" id="NF006091">
    <property type="entry name" value="PRK08243.1"/>
    <property type="match status" value="1"/>
</dbReference>
<dbReference type="NCBIfam" id="TIGR02360">
    <property type="entry name" value="pbenz_hydroxyl"/>
    <property type="match status" value="1"/>
</dbReference>
<keyword evidence="5" id="KW-0560">Oxidoreductase</keyword>
<dbReference type="PANTHER" id="PTHR43004:SF3">
    <property type="entry name" value="P-HYDROXYBENZOATE HYDROXYLASE"/>
    <property type="match status" value="1"/>
</dbReference>
<dbReference type="InterPro" id="IPR012733">
    <property type="entry name" value="HB_mOase"/>
</dbReference>
<dbReference type="InterPro" id="IPR036188">
    <property type="entry name" value="FAD/NAD-bd_sf"/>
</dbReference>
<dbReference type="Pfam" id="PF01494">
    <property type="entry name" value="FAD_binding_3"/>
    <property type="match status" value="1"/>
</dbReference>
<organism evidence="5 6">
    <name type="scientific">Halomonas caseinilytica</name>
    <dbReference type="NCBI Taxonomy" id="438744"/>
    <lineage>
        <taxon>Bacteria</taxon>
        <taxon>Pseudomonadati</taxon>
        <taxon>Pseudomonadota</taxon>
        <taxon>Gammaproteobacteria</taxon>
        <taxon>Oceanospirillales</taxon>
        <taxon>Halomonadaceae</taxon>
        <taxon>Halomonas</taxon>
    </lineage>
</organism>
<dbReference type="GO" id="GO:0018659">
    <property type="term" value="F:4-hydroxybenzoate 3-monooxygenase activity"/>
    <property type="evidence" value="ECO:0007669"/>
    <property type="project" value="UniProtKB-UniRule"/>
</dbReference>
<dbReference type="SUPFAM" id="SSF51905">
    <property type="entry name" value="FAD/NAD(P)-binding domain"/>
    <property type="match status" value="1"/>
</dbReference>
<dbReference type="GO" id="GO:0043639">
    <property type="term" value="P:benzoate catabolic process"/>
    <property type="evidence" value="ECO:0007669"/>
    <property type="project" value="InterPro"/>
</dbReference>
<keyword evidence="5" id="KW-0503">Monooxygenase</keyword>
<proteinExistence type="predicted"/>
<dbReference type="Gene3D" id="3.50.50.60">
    <property type="entry name" value="FAD/NAD(P)-binding domain"/>
    <property type="match status" value="1"/>
</dbReference>
<reference evidence="6" key="1">
    <citation type="submission" date="2016-11" db="EMBL/GenBank/DDBJ databases">
        <authorList>
            <person name="Varghese N."/>
            <person name="Submissions S."/>
        </authorList>
    </citation>
    <scope>NUCLEOTIDE SEQUENCE [LARGE SCALE GENOMIC DNA]</scope>
    <source>
        <strain evidence="6">ALO Sharm</strain>
    </source>
</reference>